<gene>
    <name evidence="2" type="ORF">CKO40_03225</name>
</gene>
<proteinExistence type="predicted"/>
<feature type="chain" id="PRO_5042611479" evidence="1">
    <location>
        <begin position="24"/>
        <end position="110"/>
    </location>
</feature>
<organism evidence="2 3">
    <name type="scientific">Halochromatium glycolicum</name>
    <dbReference type="NCBI Taxonomy" id="85075"/>
    <lineage>
        <taxon>Bacteria</taxon>
        <taxon>Pseudomonadati</taxon>
        <taxon>Pseudomonadota</taxon>
        <taxon>Gammaproteobacteria</taxon>
        <taxon>Chromatiales</taxon>
        <taxon>Chromatiaceae</taxon>
        <taxon>Halochromatium</taxon>
    </lineage>
</organism>
<dbReference type="EMBL" id="NRSJ01000004">
    <property type="protein sequence ID" value="MBK1703591.1"/>
    <property type="molecule type" value="Genomic_DNA"/>
</dbReference>
<dbReference type="PROSITE" id="PS51257">
    <property type="entry name" value="PROKAR_LIPOPROTEIN"/>
    <property type="match status" value="1"/>
</dbReference>
<reference evidence="2" key="2">
    <citation type="journal article" date="2020" name="Microorganisms">
        <title>Osmotic Adaptation and Compatible Solute Biosynthesis of Phototrophic Bacteria as Revealed from Genome Analyses.</title>
        <authorList>
            <person name="Imhoff J.F."/>
            <person name="Rahn T."/>
            <person name="Kunzel S."/>
            <person name="Keller A."/>
            <person name="Neulinger S.C."/>
        </authorList>
    </citation>
    <scope>NUCLEOTIDE SEQUENCE</scope>
    <source>
        <strain evidence="2">DSM 11080</strain>
    </source>
</reference>
<reference evidence="2" key="1">
    <citation type="submission" date="2017-08" db="EMBL/GenBank/DDBJ databases">
        <authorList>
            <person name="Imhoff J.F."/>
            <person name="Rahn T."/>
            <person name="Kuenzel S."/>
            <person name="Neulinger S.C."/>
        </authorList>
    </citation>
    <scope>NUCLEOTIDE SEQUENCE</scope>
    <source>
        <strain evidence="2">DSM 11080</strain>
    </source>
</reference>
<evidence type="ECO:0000256" key="1">
    <source>
        <dbReference type="SAM" id="SignalP"/>
    </source>
</evidence>
<dbReference type="Proteomes" id="UP001296776">
    <property type="component" value="Unassembled WGS sequence"/>
</dbReference>
<dbReference type="RefSeq" id="WP_200344677.1">
    <property type="nucleotide sequence ID" value="NZ_NRSJ01000004.1"/>
</dbReference>
<evidence type="ECO:0000313" key="2">
    <source>
        <dbReference type="EMBL" id="MBK1703591.1"/>
    </source>
</evidence>
<keyword evidence="3" id="KW-1185">Reference proteome</keyword>
<keyword evidence="1" id="KW-0732">Signal</keyword>
<evidence type="ECO:0000313" key="3">
    <source>
        <dbReference type="Proteomes" id="UP001296776"/>
    </source>
</evidence>
<dbReference type="AlphaFoldDB" id="A0AAJ0U1K6"/>
<protein>
    <submittedName>
        <fullName evidence="2">Uncharacterized protein</fullName>
    </submittedName>
</protein>
<accession>A0AAJ0U1K6</accession>
<sequence>MQRRIAPISVTAAALAGSLVLVGCVESDSTQSDSMAPAPLSSQVASLEGMRARNLDSEMNRLGFSNVGGYKTNDASITTWWNPRGEQCVNVTTRDGRVAQTESIFAGNCK</sequence>
<feature type="signal peptide" evidence="1">
    <location>
        <begin position="1"/>
        <end position="23"/>
    </location>
</feature>
<comment type="caution">
    <text evidence="2">The sequence shown here is derived from an EMBL/GenBank/DDBJ whole genome shotgun (WGS) entry which is preliminary data.</text>
</comment>
<name>A0AAJ0U1K6_9GAMM</name>